<protein>
    <submittedName>
        <fullName evidence="2">Uncharacterized protein</fullName>
    </submittedName>
</protein>
<dbReference type="OrthoDB" id="2647198at2"/>
<feature type="transmembrane region" description="Helical" evidence="1">
    <location>
        <begin position="30"/>
        <end position="49"/>
    </location>
</feature>
<evidence type="ECO:0000256" key="1">
    <source>
        <dbReference type="SAM" id="Phobius"/>
    </source>
</evidence>
<evidence type="ECO:0000313" key="3">
    <source>
        <dbReference type="Proteomes" id="UP000193834"/>
    </source>
</evidence>
<keyword evidence="1" id="KW-1133">Transmembrane helix</keyword>
<dbReference type="RefSeq" id="WP_085494123.1">
    <property type="nucleotide sequence ID" value="NZ_FXAZ01000002.1"/>
</dbReference>
<sequence length="251" mass="27556">MNTSGQQAVLRQDQRQALEDAGIKPAIKGWVILLGMAVFFPIGFLLLFIRSFKHWSKRFWHAYDLRLAGHSFVIIALVLIQIATIGSSNHQGDPDVTTSFITTISIVFAIPALICYFVASGKKKLVQKDYLAYGHLASDKRVVTLAELALFSQRREKEVIEDMKYLSAIGYFPHHTWDAATGRLVGKDSFRSSSDMRSSYEASQESAAAKAQSSSQGAAKSMECPGCGASVLLAVGEKQECEFCGSLVTYS</sequence>
<proteinExistence type="predicted"/>
<keyword evidence="1" id="KW-0472">Membrane</keyword>
<feature type="transmembrane region" description="Helical" evidence="1">
    <location>
        <begin position="70"/>
        <end position="88"/>
    </location>
</feature>
<name>A0A1X7K0Q4_9BACL</name>
<keyword evidence="1" id="KW-0812">Transmembrane</keyword>
<dbReference type="STRING" id="1852522.SAMN06295960_1878"/>
<accession>A0A1X7K0Q4</accession>
<dbReference type="Proteomes" id="UP000193834">
    <property type="component" value="Unassembled WGS sequence"/>
</dbReference>
<reference evidence="2 3" key="1">
    <citation type="submission" date="2017-04" db="EMBL/GenBank/DDBJ databases">
        <authorList>
            <person name="Afonso C.L."/>
            <person name="Miller P.J."/>
            <person name="Scott M.A."/>
            <person name="Spackman E."/>
            <person name="Goraichik I."/>
            <person name="Dimitrov K.M."/>
            <person name="Suarez D.L."/>
            <person name="Swayne D.E."/>
        </authorList>
    </citation>
    <scope>NUCLEOTIDE SEQUENCE [LARGE SCALE GENOMIC DNA]</scope>
    <source>
        <strain evidence="2 3">11</strain>
    </source>
</reference>
<gene>
    <name evidence="2" type="ORF">SAMN06295960_1878</name>
</gene>
<dbReference type="AlphaFoldDB" id="A0A1X7K0Q4"/>
<dbReference type="EMBL" id="FXAZ01000002">
    <property type="protein sequence ID" value="SMG33786.1"/>
    <property type="molecule type" value="Genomic_DNA"/>
</dbReference>
<evidence type="ECO:0000313" key="2">
    <source>
        <dbReference type="EMBL" id="SMG33786.1"/>
    </source>
</evidence>
<keyword evidence="3" id="KW-1185">Reference proteome</keyword>
<organism evidence="2 3">
    <name type="scientific">Paenibacillus aquistagni</name>
    <dbReference type="NCBI Taxonomy" id="1852522"/>
    <lineage>
        <taxon>Bacteria</taxon>
        <taxon>Bacillati</taxon>
        <taxon>Bacillota</taxon>
        <taxon>Bacilli</taxon>
        <taxon>Bacillales</taxon>
        <taxon>Paenibacillaceae</taxon>
        <taxon>Paenibacillus</taxon>
    </lineage>
</organism>
<feature type="transmembrane region" description="Helical" evidence="1">
    <location>
        <begin position="100"/>
        <end position="119"/>
    </location>
</feature>